<name>A0ABP7CUA8_9MICC</name>
<dbReference type="EMBL" id="BAABEO010000024">
    <property type="protein sequence ID" value="GAA3696314.1"/>
    <property type="molecule type" value="Genomic_DNA"/>
</dbReference>
<evidence type="ECO:0000259" key="4">
    <source>
        <dbReference type="PROSITE" id="PS51077"/>
    </source>
</evidence>
<keyword evidence="1" id="KW-0805">Transcription regulation</keyword>
<dbReference type="Gene3D" id="1.10.10.10">
    <property type="entry name" value="Winged helix-like DNA-binding domain superfamily/Winged helix DNA-binding domain"/>
    <property type="match status" value="1"/>
</dbReference>
<keyword evidence="3" id="KW-0804">Transcription</keyword>
<evidence type="ECO:0000256" key="1">
    <source>
        <dbReference type="ARBA" id="ARBA00023015"/>
    </source>
</evidence>
<evidence type="ECO:0000313" key="7">
    <source>
        <dbReference type="Proteomes" id="UP001500752"/>
    </source>
</evidence>
<dbReference type="InterPro" id="IPR036388">
    <property type="entry name" value="WH-like_DNA-bd_sf"/>
</dbReference>
<dbReference type="SMART" id="SM00346">
    <property type="entry name" value="HTH_ICLR"/>
    <property type="match status" value="1"/>
</dbReference>
<dbReference type="PROSITE" id="PS51077">
    <property type="entry name" value="HTH_ICLR"/>
    <property type="match status" value="1"/>
</dbReference>
<dbReference type="InterPro" id="IPR029016">
    <property type="entry name" value="GAF-like_dom_sf"/>
</dbReference>
<keyword evidence="2" id="KW-0238">DNA-binding</keyword>
<dbReference type="SUPFAM" id="SSF55781">
    <property type="entry name" value="GAF domain-like"/>
    <property type="match status" value="1"/>
</dbReference>
<protein>
    <submittedName>
        <fullName evidence="6">IclR family transcriptional regulator</fullName>
    </submittedName>
</protein>
<keyword evidence="7" id="KW-1185">Reference proteome</keyword>
<organism evidence="6 7">
    <name type="scientific">Arthrobacter ginkgonis</name>
    <dbReference type="NCBI Taxonomy" id="1630594"/>
    <lineage>
        <taxon>Bacteria</taxon>
        <taxon>Bacillati</taxon>
        <taxon>Actinomycetota</taxon>
        <taxon>Actinomycetes</taxon>
        <taxon>Micrococcales</taxon>
        <taxon>Micrococcaceae</taxon>
        <taxon>Arthrobacter</taxon>
    </lineage>
</organism>
<accession>A0ABP7CUA8</accession>
<sequence>MDMPRSESPSKPQNALLVLGKISAILDAFSLRQPVLTLADLRQATGMPTSTVQRLVANLVGQGFLDREGDAYRIGLKMAYWAAPATRGKEILDVITPLLADLRDATGETACLFRTEQHYRVCVGLAETRHALRREMHLGKILPLHAGSAGRVLLAWDPALLREVLENPLEPITDMTITRTEDLEEVVARTRAEGFAITTDERESGSSGLSAPIFDAAAGLVAAVSISGPALRMPREVCEGWVEPLLETAERMTRLIGGRFPGEARSA</sequence>
<dbReference type="Pfam" id="PF09339">
    <property type="entry name" value="HTH_IclR"/>
    <property type="match status" value="1"/>
</dbReference>
<comment type="caution">
    <text evidence="6">The sequence shown here is derived from an EMBL/GenBank/DDBJ whole genome shotgun (WGS) entry which is preliminary data.</text>
</comment>
<dbReference type="InterPro" id="IPR014757">
    <property type="entry name" value="Tscrpt_reg_IclR_C"/>
</dbReference>
<reference evidence="7" key="1">
    <citation type="journal article" date="2019" name="Int. J. Syst. Evol. Microbiol.">
        <title>The Global Catalogue of Microorganisms (GCM) 10K type strain sequencing project: providing services to taxonomists for standard genome sequencing and annotation.</title>
        <authorList>
            <consortium name="The Broad Institute Genomics Platform"/>
            <consortium name="The Broad Institute Genome Sequencing Center for Infectious Disease"/>
            <person name="Wu L."/>
            <person name="Ma J."/>
        </authorList>
    </citation>
    <scope>NUCLEOTIDE SEQUENCE [LARGE SCALE GENOMIC DNA]</scope>
    <source>
        <strain evidence="7">JCM 30742</strain>
    </source>
</reference>
<evidence type="ECO:0000313" key="6">
    <source>
        <dbReference type="EMBL" id="GAA3696314.1"/>
    </source>
</evidence>
<dbReference type="Pfam" id="PF01614">
    <property type="entry name" value="IclR_C"/>
    <property type="match status" value="1"/>
</dbReference>
<dbReference type="PROSITE" id="PS51078">
    <property type="entry name" value="ICLR_ED"/>
    <property type="match status" value="1"/>
</dbReference>
<dbReference type="InterPro" id="IPR036390">
    <property type="entry name" value="WH_DNA-bd_sf"/>
</dbReference>
<dbReference type="Gene3D" id="3.30.450.40">
    <property type="match status" value="1"/>
</dbReference>
<dbReference type="PANTHER" id="PTHR30136:SF39">
    <property type="entry name" value="TRANSCRIPTIONAL REGULATORY PROTEIN"/>
    <property type="match status" value="1"/>
</dbReference>
<feature type="domain" description="IclR-ED" evidence="5">
    <location>
        <begin position="77"/>
        <end position="258"/>
    </location>
</feature>
<evidence type="ECO:0000256" key="2">
    <source>
        <dbReference type="ARBA" id="ARBA00023125"/>
    </source>
</evidence>
<dbReference type="PANTHER" id="PTHR30136">
    <property type="entry name" value="HELIX-TURN-HELIX TRANSCRIPTIONAL REGULATOR, ICLR FAMILY"/>
    <property type="match status" value="1"/>
</dbReference>
<proteinExistence type="predicted"/>
<dbReference type="Proteomes" id="UP001500752">
    <property type="component" value="Unassembled WGS sequence"/>
</dbReference>
<dbReference type="InterPro" id="IPR050707">
    <property type="entry name" value="HTH_MetabolicPath_Reg"/>
</dbReference>
<dbReference type="InterPro" id="IPR005471">
    <property type="entry name" value="Tscrpt_reg_IclR_N"/>
</dbReference>
<gene>
    <name evidence="6" type="ORF">GCM10023081_36780</name>
</gene>
<evidence type="ECO:0000259" key="5">
    <source>
        <dbReference type="PROSITE" id="PS51078"/>
    </source>
</evidence>
<feature type="domain" description="HTH iclR-type" evidence="4">
    <location>
        <begin position="16"/>
        <end position="76"/>
    </location>
</feature>
<dbReference type="SUPFAM" id="SSF46785">
    <property type="entry name" value="Winged helix' DNA-binding domain"/>
    <property type="match status" value="1"/>
</dbReference>
<evidence type="ECO:0000256" key="3">
    <source>
        <dbReference type="ARBA" id="ARBA00023163"/>
    </source>
</evidence>